<dbReference type="Pfam" id="PF03142">
    <property type="entry name" value="Chitin_synth_2"/>
    <property type="match status" value="1"/>
</dbReference>
<evidence type="ECO:0000313" key="8">
    <source>
        <dbReference type="EMBL" id="SPR00593.1"/>
    </source>
</evidence>
<comment type="subcellular location">
    <subcellularLocation>
        <location evidence="1">Membrane</location>
        <topology evidence="1">Multi-pass membrane protein</topology>
    </subcellularLocation>
</comment>
<dbReference type="PANTHER" id="PTHR22914:SF46">
    <property type="entry name" value="CHITIN SYNTHASE"/>
    <property type="match status" value="1"/>
</dbReference>
<feature type="transmembrane region" description="Helical" evidence="7">
    <location>
        <begin position="93"/>
        <end position="115"/>
    </location>
</feature>
<dbReference type="PANTHER" id="PTHR22914">
    <property type="entry name" value="CHITIN SYNTHASE"/>
    <property type="match status" value="1"/>
</dbReference>
<feature type="transmembrane region" description="Helical" evidence="7">
    <location>
        <begin position="499"/>
        <end position="520"/>
    </location>
</feature>
<gene>
    <name evidence="8" type="ORF">PLBR_LOCUS7808</name>
</gene>
<evidence type="ECO:0000256" key="3">
    <source>
        <dbReference type="ARBA" id="ARBA00022676"/>
    </source>
</evidence>
<name>A0A3P3YK73_PLABS</name>
<feature type="transmembrane region" description="Helical" evidence="7">
    <location>
        <begin position="135"/>
        <end position="154"/>
    </location>
</feature>
<evidence type="ECO:0000256" key="6">
    <source>
        <dbReference type="ARBA" id="ARBA00023136"/>
    </source>
</evidence>
<dbReference type="EC" id="2.4.1.16" evidence="2"/>
<keyword evidence="8" id="KW-0496">Mitochondrion</keyword>
<evidence type="ECO:0000256" key="4">
    <source>
        <dbReference type="ARBA" id="ARBA00022692"/>
    </source>
</evidence>
<dbReference type="Proteomes" id="UP000290189">
    <property type="component" value="Unassembled WGS sequence"/>
</dbReference>
<keyword evidence="5 7" id="KW-1133">Transmembrane helix</keyword>
<proteinExistence type="predicted"/>
<organism evidence="8 9">
    <name type="scientific">Plasmodiophora brassicae</name>
    <name type="common">Clubroot disease agent</name>
    <dbReference type="NCBI Taxonomy" id="37360"/>
    <lineage>
        <taxon>Eukaryota</taxon>
        <taxon>Sar</taxon>
        <taxon>Rhizaria</taxon>
        <taxon>Endomyxa</taxon>
        <taxon>Phytomyxea</taxon>
        <taxon>Plasmodiophorida</taxon>
        <taxon>Plasmodiophoridae</taxon>
        <taxon>Plasmodiophora</taxon>
    </lineage>
</organism>
<feature type="transmembrane region" description="Helical" evidence="7">
    <location>
        <begin position="532"/>
        <end position="553"/>
    </location>
</feature>
<evidence type="ECO:0000313" key="9">
    <source>
        <dbReference type="Proteomes" id="UP000290189"/>
    </source>
</evidence>
<dbReference type="InterPro" id="IPR029044">
    <property type="entry name" value="Nucleotide-diphossugar_trans"/>
</dbReference>
<feature type="transmembrane region" description="Helical" evidence="7">
    <location>
        <begin position="559"/>
        <end position="579"/>
    </location>
</feature>
<evidence type="ECO:0000256" key="7">
    <source>
        <dbReference type="SAM" id="Phobius"/>
    </source>
</evidence>
<keyword evidence="3" id="KW-0328">Glycosyltransferase</keyword>
<keyword evidence="3" id="KW-0808">Transferase</keyword>
<dbReference type="SUPFAM" id="SSF53448">
    <property type="entry name" value="Nucleotide-diphospho-sugar transferases"/>
    <property type="match status" value="1"/>
</dbReference>
<geneLocation type="mitochondrion" evidence="8"/>
<protein>
    <recommendedName>
        <fullName evidence="2">chitin synthase</fullName>
        <ecNumber evidence="2">2.4.1.16</ecNumber>
    </recommendedName>
</protein>
<accession>A0A3P3YK73</accession>
<dbReference type="InterPro" id="IPR004835">
    <property type="entry name" value="Chitin_synth"/>
</dbReference>
<feature type="transmembrane region" description="Helical" evidence="7">
    <location>
        <begin position="47"/>
        <end position="72"/>
    </location>
</feature>
<reference evidence="8 9" key="1">
    <citation type="submission" date="2018-03" db="EMBL/GenBank/DDBJ databases">
        <authorList>
            <person name="Fogelqvist J."/>
        </authorList>
    </citation>
    <scope>NUCLEOTIDE SEQUENCE [LARGE SCALE GENOMIC DNA]</scope>
</reference>
<dbReference type="GO" id="GO:0016020">
    <property type="term" value="C:membrane"/>
    <property type="evidence" value="ECO:0007669"/>
    <property type="project" value="UniProtKB-SubCell"/>
</dbReference>
<evidence type="ECO:0000256" key="2">
    <source>
        <dbReference type="ARBA" id="ARBA00012543"/>
    </source>
</evidence>
<evidence type="ECO:0000256" key="1">
    <source>
        <dbReference type="ARBA" id="ARBA00004141"/>
    </source>
</evidence>
<dbReference type="EMBL" id="OVEO01000014">
    <property type="protein sequence ID" value="SPR00593.1"/>
    <property type="molecule type" value="Genomic_DNA"/>
</dbReference>
<dbReference type="GO" id="GO:0006031">
    <property type="term" value="P:chitin biosynthetic process"/>
    <property type="evidence" value="ECO:0007669"/>
    <property type="project" value="TreeGrafter"/>
</dbReference>
<dbReference type="GO" id="GO:0004100">
    <property type="term" value="F:chitin synthase activity"/>
    <property type="evidence" value="ECO:0007669"/>
    <property type="project" value="UniProtKB-EC"/>
</dbReference>
<dbReference type="AlphaFoldDB" id="A0A3P3YK73"/>
<dbReference type="GO" id="GO:0071944">
    <property type="term" value="C:cell periphery"/>
    <property type="evidence" value="ECO:0007669"/>
    <property type="project" value="TreeGrafter"/>
</dbReference>
<sequence length="639" mass="71591">MQAQPPKPTESISSSVVGDVVLHVPGMTTTTLVEAAGFFFDDYGTCIVYAIVWFTLLIAFLHATCYIVTYSVTLGNVAVYGEKNQDHPVLTRLVAGTFLVLYTCYNAGIYGLLVMSMDFGHAFWRSPWGILDPTLTVILMLEPLALVIVTWLKIKCAIDSWRRAPNEEEVLEAIAQREENKRESNSNPYVTVVMPIYNEPIESLMIAINSVTEVQYPLHRLHLVLAFDSDHVSTLYRAVIYCLQANKADIDYVALSTSKGMDEIGDIGNDFPAVGDIMYRGLMVTPCRFVHGGKRHAQMCAFRYLSDVYAAQATKPLLLFIDSDIELDEFAIAHFTYEMTGQTGVYREALTGLITCKTAGTYSFLKVLQDTEYVESQMLQRNAEDYLGSVSCLPGALTMVRFETLASVASIYFGNMDAVDPFDFNRTHLGEDRYLTHLLMEKRPERYRIGFCPSARCKTEGCDSFRSLLKQRRRWYLGTLMNEVYQLASPILWRQYPGLNGLIGLSALRNGPLFVYVLFLQLMHGQGTWYSYAYAVSVFGAIWMFVIAAGFKIGRLKIAWFYPVVLVCLPVMAAVFQVYGMLTFNVRTWGGPRTAADRASESALDEVVIMPKHDLPQAIADDQEPIGDGDHAAMMGSPM</sequence>
<evidence type="ECO:0000256" key="5">
    <source>
        <dbReference type="ARBA" id="ARBA00022989"/>
    </source>
</evidence>
<dbReference type="Gene3D" id="3.90.550.10">
    <property type="entry name" value="Spore Coat Polysaccharide Biosynthesis Protein SpsA, Chain A"/>
    <property type="match status" value="1"/>
</dbReference>
<keyword evidence="4 7" id="KW-0812">Transmembrane</keyword>
<keyword evidence="6 7" id="KW-0472">Membrane</keyword>